<dbReference type="PROSITE" id="PS50109">
    <property type="entry name" value="HIS_KIN"/>
    <property type="match status" value="1"/>
</dbReference>
<dbReference type="Gene3D" id="1.10.287.130">
    <property type="match status" value="1"/>
</dbReference>
<dbReference type="Pfam" id="PF00512">
    <property type="entry name" value="HisKA"/>
    <property type="match status" value="1"/>
</dbReference>
<dbReference type="Pfam" id="PF00672">
    <property type="entry name" value="HAMP"/>
    <property type="match status" value="1"/>
</dbReference>
<evidence type="ECO:0000256" key="10">
    <source>
        <dbReference type="ARBA" id="ARBA00022840"/>
    </source>
</evidence>
<keyword evidence="4" id="KW-1003">Cell membrane</keyword>
<keyword evidence="10" id="KW-0067">ATP-binding</keyword>
<dbReference type="InterPro" id="IPR050398">
    <property type="entry name" value="HssS/ArlS-like"/>
</dbReference>
<dbReference type="SUPFAM" id="SSF158472">
    <property type="entry name" value="HAMP domain-like"/>
    <property type="match status" value="1"/>
</dbReference>
<proteinExistence type="predicted"/>
<dbReference type="PROSITE" id="PS50885">
    <property type="entry name" value="HAMP"/>
    <property type="match status" value="1"/>
</dbReference>
<dbReference type="InterPro" id="IPR036890">
    <property type="entry name" value="HATPase_C_sf"/>
</dbReference>
<keyword evidence="6" id="KW-0808">Transferase</keyword>
<keyword evidence="7 14" id="KW-0812">Transmembrane</keyword>
<comment type="caution">
    <text evidence="17">The sequence shown here is derived from an EMBL/GenBank/DDBJ whole genome shotgun (WGS) entry which is preliminary data.</text>
</comment>
<dbReference type="Pfam" id="PF02518">
    <property type="entry name" value="HATPase_c"/>
    <property type="match status" value="1"/>
</dbReference>
<evidence type="ECO:0000256" key="5">
    <source>
        <dbReference type="ARBA" id="ARBA00022553"/>
    </source>
</evidence>
<dbReference type="CDD" id="cd00082">
    <property type="entry name" value="HisKA"/>
    <property type="match status" value="1"/>
</dbReference>
<keyword evidence="12" id="KW-0902">Two-component regulatory system</keyword>
<dbReference type="InterPro" id="IPR036097">
    <property type="entry name" value="HisK_dim/P_sf"/>
</dbReference>
<evidence type="ECO:0000256" key="14">
    <source>
        <dbReference type="SAM" id="Phobius"/>
    </source>
</evidence>
<dbReference type="GO" id="GO:0016301">
    <property type="term" value="F:kinase activity"/>
    <property type="evidence" value="ECO:0007669"/>
    <property type="project" value="UniProtKB-KW"/>
</dbReference>
<sequence length="460" mass="52798">MKLKYQMWLLFSLLFIVMGVALYYFIVQAYEERVIEGHKTITINQGATIVERLQGVYPKFPERTAGYLSTYSNRLDVRLLLIDLQGQVRYDSYGQLEAGTKISIPVLKEENSLPRTTFQITSNYGYVQHTLLPLEGTQPVGTYLLMIEDVNILYEDIQSFQRWTLLVIGTAVIIFFILSFGIASLFSRPISQMISEMNKISHHNRSFTFKYNRKDEINDLSVAIEGMVQQLNQYEKRQRQFLSASSHELKTPLATMQLISENLALVRENPEDHEEFVADLMVQIDKMKQMVNQLLDMNRAWDRSLRKEPLEASEIKKHLQKNFQHACENKRIKLDFTLEDVMLHVDHASFFQAIDNIISNAVRYSPSNTMISVTVTKSEKDNVELSIDDEGIGISEEDLPYVFDPFYRTRDASEWSQEGSGLGLALVKQIIEQHGGTITVQSTKGKGTCFLITLCNKNVT</sequence>
<dbReference type="InterPro" id="IPR003660">
    <property type="entry name" value="HAMP_dom"/>
</dbReference>
<dbReference type="Gene3D" id="6.10.340.10">
    <property type="match status" value="1"/>
</dbReference>
<feature type="transmembrane region" description="Helical" evidence="14">
    <location>
        <begin position="163"/>
        <end position="186"/>
    </location>
</feature>
<dbReference type="Gene3D" id="3.30.565.10">
    <property type="entry name" value="Histidine kinase-like ATPase, C-terminal domain"/>
    <property type="match status" value="1"/>
</dbReference>
<feature type="transmembrane region" description="Helical" evidence="14">
    <location>
        <begin position="6"/>
        <end position="26"/>
    </location>
</feature>
<evidence type="ECO:0000256" key="3">
    <source>
        <dbReference type="ARBA" id="ARBA00012438"/>
    </source>
</evidence>
<dbReference type="SUPFAM" id="SSF55874">
    <property type="entry name" value="ATPase domain of HSP90 chaperone/DNA topoisomerase II/histidine kinase"/>
    <property type="match status" value="1"/>
</dbReference>
<evidence type="ECO:0000256" key="1">
    <source>
        <dbReference type="ARBA" id="ARBA00000085"/>
    </source>
</evidence>
<evidence type="ECO:0000256" key="8">
    <source>
        <dbReference type="ARBA" id="ARBA00022741"/>
    </source>
</evidence>
<gene>
    <name evidence="17" type="ORF">N7Z68_13100</name>
</gene>
<name>A0ABT5VHT6_9BACI</name>
<evidence type="ECO:0000256" key="12">
    <source>
        <dbReference type="ARBA" id="ARBA00023012"/>
    </source>
</evidence>
<comment type="subcellular location">
    <subcellularLocation>
        <location evidence="2">Cell membrane</location>
        <topology evidence="2">Multi-pass membrane protein</topology>
    </subcellularLocation>
</comment>
<dbReference type="InterPro" id="IPR004358">
    <property type="entry name" value="Sig_transdc_His_kin-like_C"/>
</dbReference>
<keyword evidence="13 14" id="KW-0472">Membrane</keyword>
<dbReference type="InterPro" id="IPR003594">
    <property type="entry name" value="HATPase_dom"/>
</dbReference>
<dbReference type="PRINTS" id="PR00344">
    <property type="entry name" value="BCTRLSENSOR"/>
</dbReference>
<evidence type="ECO:0000256" key="6">
    <source>
        <dbReference type="ARBA" id="ARBA00022679"/>
    </source>
</evidence>
<evidence type="ECO:0000256" key="9">
    <source>
        <dbReference type="ARBA" id="ARBA00022777"/>
    </source>
</evidence>
<evidence type="ECO:0000259" key="15">
    <source>
        <dbReference type="PROSITE" id="PS50109"/>
    </source>
</evidence>
<feature type="domain" description="Histidine kinase" evidence="15">
    <location>
        <begin position="244"/>
        <end position="458"/>
    </location>
</feature>
<dbReference type="CDD" id="cd06225">
    <property type="entry name" value="HAMP"/>
    <property type="match status" value="1"/>
</dbReference>
<evidence type="ECO:0000313" key="17">
    <source>
        <dbReference type="EMBL" id="MDE5414312.1"/>
    </source>
</evidence>
<keyword evidence="9 17" id="KW-0418">Kinase</keyword>
<comment type="catalytic activity">
    <reaction evidence="1">
        <text>ATP + protein L-histidine = ADP + protein N-phospho-L-histidine.</text>
        <dbReference type="EC" id="2.7.13.3"/>
    </reaction>
</comment>
<evidence type="ECO:0000256" key="4">
    <source>
        <dbReference type="ARBA" id="ARBA00022475"/>
    </source>
</evidence>
<reference evidence="17" key="1">
    <citation type="submission" date="2024-05" db="EMBL/GenBank/DDBJ databases">
        <title>Alkalihalobacillus sp. strain MEB203 novel alkaliphilic bacterium from Lonar Lake, India.</title>
        <authorList>
            <person name="Joshi A."/>
            <person name="Thite S."/>
            <person name="Mengade P."/>
        </authorList>
    </citation>
    <scope>NUCLEOTIDE SEQUENCE</scope>
    <source>
        <strain evidence="17">MEB 203</strain>
    </source>
</reference>
<dbReference type="SMART" id="SM00304">
    <property type="entry name" value="HAMP"/>
    <property type="match status" value="1"/>
</dbReference>
<keyword evidence="5" id="KW-0597">Phosphoprotein</keyword>
<dbReference type="InterPro" id="IPR003661">
    <property type="entry name" value="HisK_dim/P_dom"/>
</dbReference>
<dbReference type="PANTHER" id="PTHR45528">
    <property type="entry name" value="SENSOR HISTIDINE KINASE CPXA"/>
    <property type="match status" value="1"/>
</dbReference>
<evidence type="ECO:0000313" key="18">
    <source>
        <dbReference type="Proteomes" id="UP001148125"/>
    </source>
</evidence>
<dbReference type="InterPro" id="IPR005467">
    <property type="entry name" value="His_kinase_dom"/>
</dbReference>
<dbReference type="SMART" id="SM00387">
    <property type="entry name" value="HATPase_c"/>
    <property type="match status" value="1"/>
</dbReference>
<accession>A0ABT5VHT6</accession>
<dbReference type="Proteomes" id="UP001148125">
    <property type="component" value="Unassembled WGS sequence"/>
</dbReference>
<organism evidence="17 18">
    <name type="scientific">Alkalihalobacterium chitinilyticum</name>
    <dbReference type="NCBI Taxonomy" id="2980103"/>
    <lineage>
        <taxon>Bacteria</taxon>
        <taxon>Bacillati</taxon>
        <taxon>Bacillota</taxon>
        <taxon>Bacilli</taxon>
        <taxon>Bacillales</taxon>
        <taxon>Bacillaceae</taxon>
        <taxon>Alkalihalobacterium</taxon>
    </lineage>
</organism>
<dbReference type="PANTHER" id="PTHR45528:SF1">
    <property type="entry name" value="SENSOR HISTIDINE KINASE CPXA"/>
    <property type="match status" value="1"/>
</dbReference>
<evidence type="ECO:0000256" key="7">
    <source>
        <dbReference type="ARBA" id="ARBA00022692"/>
    </source>
</evidence>
<dbReference type="EMBL" id="JAOTPO010000008">
    <property type="protein sequence ID" value="MDE5414312.1"/>
    <property type="molecule type" value="Genomic_DNA"/>
</dbReference>
<dbReference type="SMART" id="SM00388">
    <property type="entry name" value="HisKA"/>
    <property type="match status" value="1"/>
</dbReference>
<feature type="domain" description="HAMP" evidence="16">
    <location>
        <begin position="184"/>
        <end position="236"/>
    </location>
</feature>
<evidence type="ECO:0000259" key="16">
    <source>
        <dbReference type="PROSITE" id="PS50885"/>
    </source>
</evidence>
<keyword evidence="11 14" id="KW-1133">Transmembrane helix</keyword>
<dbReference type="RefSeq" id="WP_275118921.1">
    <property type="nucleotide sequence ID" value="NZ_JAOTPO010000008.1"/>
</dbReference>
<keyword evidence="8" id="KW-0547">Nucleotide-binding</keyword>
<dbReference type="CDD" id="cd00075">
    <property type="entry name" value="HATPase"/>
    <property type="match status" value="1"/>
</dbReference>
<evidence type="ECO:0000256" key="13">
    <source>
        <dbReference type="ARBA" id="ARBA00023136"/>
    </source>
</evidence>
<dbReference type="EC" id="2.7.13.3" evidence="3"/>
<protein>
    <recommendedName>
        <fullName evidence="3">histidine kinase</fullName>
        <ecNumber evidence="3">2.7.13.3</ecNumber>
    </recommendedName>
</protein>
<dbReference type="SUPFAM" id="SSF47384">
    <property type="entry name" value="Homodimeric domain of signal transducing histidine kinase"/>
    <property type="match status" value="1"/>
</dbReference>
<keyword evidence="18" id="KW-1185">Reference proteome</keyword>
<evidence type="ECO:0000256" key="11">
    <source>
        <dbReference type="ARBA" id="ARBA00022989"/>
    </source>
</evidence>
<evidence type="ECO:0000256" key="2">
    <source>
        <dbReference type="ARBA" id="ARBA00004651"/>
    </source>
</evidence>